<protein>
    <submittedName>
        <fullName evidence="1">Uncharacterized protein</fullName>
    </submittedName>
</protein>
<sequence>MKRKQIKNKSIDQSVRNENLADKIYSLIEKEGTTMVDFERVMRRVRRTVKENIRL</sequence>
<reference evidence="1" key="1">
    <citation type="journal article" date="2021" name="Proc. Natl. Acad. Sci. U.S.A.">
        <title>A Catalog of Tens of Thousands of Viruses from Human Metagenomes Reveals Hidden Associations with Chronic Diseases.</title>
        <authorList>
            <person name="Tisza M.J."/>
            <person name="Buck C.B."/>
        </authorList>
    </citation>
    <scope>NUCLEOTIDE SEQUENCE</scope>
    <source>
        <strain evidence="1">CtNYt19</strain>
    </source>
</reference>
<evidence type="ECO:0000313" key="1">
    <source>
        <dbReference type="EMBL" id="DAE19200.1"/>
    </source>
</evidence>
<organism evidence="1">
    <name type="scientific">Siphoviridae sp. ctNYt19</name>
    <dbReference type="NCBI Taxonomy" id="2825472"/>
    <lineage>
        <taxon>Viruses</taxon>
        <taxon>Duplodnaviria</taxon>
        <taxon>Heunggongvirae</taxon>
        <taxon>Uroviricota</taxon>
        <taxon>Caudoviricetes</taxon>
    </lineage>
</organism>
<proteinExistence type="predicted"/>
<accession>A0A8S5QJF3</accession>
<dbReference type="EMBL" id="BK015669">
    <property type="protein sequence ID" value="DAE19200.1"/>
    <property type="molecule type" value="Genomic_DNA"/>
</dbReference>
<name>A0A8S5QJF3_9CAUD</name>